<keyword evidence="1" id="KW-0677">Repeat</keyword>
<gene>
    <name evidence="4" type="ORF">DCC88_03560</name>
</gene>
<reference evidence="4" key="1">
    <citation type="submission" date="2018-04" db="EMBL/GenBank/DDBJ databases">
        <title>Draft genome sequence of the Candidatus Spirobacillus cienkowskii, a pathogen of freshwater Daphnia species, reconstructed from hemolymph metagenomic reads.</title>
        <authorList>
            <person name="Bresciani L."/>
            <person name="Lemos L.N."/>
            <person name="Wale N."/>
            <person name="Lin J.Y."/>
            <person name="Fernandes G.R."/>
            <person name="Duffy M.A."/>
            <person name="Rodrigues J.M."/>
        </authorList>
    </citation>
    <scope>NUCLEOTIDE SEQUENCE [LARGE SCALE GENOMIC DNA]</scope>
    <source>
        <strain evidence="4">Binning01</strain>
    </source>
</reference>
<dbReference type="PANTHER" id="PTHR32305:SF15">
    <property type="entry name" value="PROTEIN RHSA-RELATED"/>
    <property type="match status" value="1"/>
</dbReference>
<proteinExistence type="predicted"/>
<keyword evidence="2" id="KW-0812">Transmembrane</keyword>
<dbReference type="InterPro" id="IPR050708">
    <property type="entry name" value="T6SS_VgrG/RHS"/>
</dbReference>
<sequence length="1612" mass="186439">MNKNKIIRKIIASILFFAIISGFLQPLAFASRMQRSLKSNLNDKLEAGKSESSMPSSDAVNFSSFDQSVDPRTGAFSINYPIFDIKSYDFESPSFQLSLKYNSLFAEQKYFDVGRGWSWNVTHYDSKSNMIYLSHGGIYKIDFSKKNLMKNYLLKDIFLEFNNNYIIVNYKNGNREFIYKNNGNLFKIENLTGKSLYFEYNQSNRLNLIYFKNNMSNKKQNAIEIQYVDDKFIIIKKFIEKNKYISFVLKKSKNGNYLESIANPENQITKFEYKVPENKNYNSRFLISCIRNFTGTEIKINYLESGLGSEKGRFFSAVSKVITNSLPKNHFSNEVIHYSYSEKNNYLGKGFRGSVSENQDKLFFTANNYVYSSTEKKLAADQRMLETERTYNHYHLLLSEKTKLNGNLIFLKEYDYPEWQSKNFDSLDENYNLPVQIKATYFNRNNLRTEVSKFAYDNFGNLVRQELPNGIVKEYSYLSQDETFNKMTHLLKQEKQYSINDNKVKIIEYKYINIKNYNNNYIQLLEEKIYVFSCINCDNDDKNCDFLYRKENFIYNLDFNKNNFFTLPKKVVVSGNSLNGVNKYYTKLITYENNESYSFISTDYYSGDNILLAMDFNYYNTFTGNLVKEKSKEGIEKQFEYDLFGRVTKEYLIDEKEQKHLFKNYTYNINNEDVLEGYGTSSKLVQSLDGNIELSVYDSLGRVINIYQKNHEENKFYLLKSYLYGVTGQKIEEKTYNIDAENNLYFVIHNYQYDYLGRKVLTIQPNGVQNLSLYDDIQKKVTNIVQSSDKKINFKKVTYHNNFKLPVREEYYNTKGNLVHQKNWIYDGFGNKIKFIDSNGSETFYEYNNLLQLVKISNAKLVSFFYSYDPLYLEKPVSISVMQNGKNKKLLAFQVFNELGQKIVDGDSFGKENRYTYNIKGNLITKLLKSGIKTDYYYDGLNNLIKTESMNHNIKDVSYYDYDPATLLLQFETNSIGKLKYNYDKNGNLLSVIYPDNHSISYLYDFYRKIISIKDIKDIETIYNYNYQTGLLESVQFLIPGQENLKEVYFYDNLARLSLKIMPNKNMVRYDYNNMGQLSNMSYLASNNDLILGYSLAYHNNGNILSRERIEGGSSIIVSRENYHYDTLNNLSDYFCEGNYCPKNSNGKSIVTQNFEFDDLNNINKIKTTSLDHEIDVILYNYSEINPAQVVSIIHNDKEKIFEYNDDGQMIKDDQENQFFYNSSQKIEKIRFSNGNENTYNYLANGSLYFNRNHNNSYSYLYYHGNKILNQLDSEKITSYFLGTKNIIGHIDHAESGLNPLFYLTDQASSVIKVVDNKNENIHNFIYTPYGEATDLSTTQVSYNNKFSYGFNGELSDKTAGFQILGNGYRAYSPRLQRFIQYDAHSPFGKGGINGYIYANNNSIMFYDPTGESAESNLCLGVLVTLLGLAGIITTFGAAVGWTVAGYSAMAGTKLALLKTGVVTGFVGVGTSFSSVAFSYKASKASEAGNKNDADYYNEVHEALNWTTFTFGAFSFLSGLSFSLSARMASRAVQTSFIDRYTRSFSQGIRNERIARNVSVARSVSDAVRGTADRTLAIPGRTLAVPDNINNIESFFSDPIWNTNLNFSGFGY</sequence>
<dbReference type="PANTHER" id="PTHR32305">
    <property type="match status" value="1"/>
</dbReference>
<dbReference type="InterPro" id="IPR022385">
    <property type="entry name" value="Rhs_assc_core"/>
</dbReference>
<name>A0A369KVK5_9BACT</name>
<feature type="transmembrane region" description="Helical" evidence="2">
    <location>
        <begin position="1503"/>
        <end position="1524"/>
    </location>
</feature>
<evidence type="ECO:0000313" key="5">
    <source>
        <dbReference type="Proteomes" id="UP000253934"/>
    </source>
</evidence>
<accession>A0A369KVK5</accession>
<organism evidence="4 5">
    <name type="scientific">Spirobacillus cienkowskii</name>
    <dbReference type="NCBI Taxonomy" id="495820"/>
    <lineage>
        <taxon>Bacteria</taxon>
        <taxon>Pseudomonadati</taxon>
        <taxon>Bdellovibrionota</taxon>
        <taxon>Oligoflexia</taxon>
        <taxon>Silvanigrellales</taxon>
        <taxon>Spirobacillus</taxon>
    </lineage>
</organism>
<feature type="transmembrane region" description="Helical" evidence="2">
    <location>
        <begin position="1456"/>
        <end position="1480"/>
    </location>
</feature>
<dbReference type="EMBL" id="QOVW01000033">
    <property type="protein sequence ID" value="RDB36735.1"/>
    <property type="molecule type" value="Genomic_DNA"/>
</dbReference>
<evidence type="ECO:0000313" key="4">
    <source>
        <dbReference type="EMBL" id="RDB36735.1"/>
    </source>
</evidence>
<protein>
    <submittedName>
        <fullName evidence="4">RHS repeat-associated core domain-containing protein</fullName>
    </submittedName>
</protein>
<dbReference type="NCBIfam" id="TIGR03696">
    <property type="entry name" value="Rhs_assc_core"/>
    <property type="match status" value="1"/>
</dbReference>
<keyword evidence="2" id="KW-0472">Membrane</keyword>
<evidence type="ECO:0000256" key="1">
    <source>
        <dbReference type="ARBA" id="ARBA00022737"/>
    </source>
</evidence>
<feature type="domain" description="Teneurin-like YD-shell" evidence="3">
    <location>
        <begin position="1070"/>
        <end position="1384"/>
    </location>
</feature>
<comment type="caution">
    <text evidence="4">The sequence shown here is derived from an EMBL/GenBank/DDBJ whole genome shotgun (WGS) entry which is preliminary data.</text>
</comment>
<dbReference type="Proteomes" id="UP000253934">
    <property type="component" value="Unassembled WGS sequence"/>
</dbReference>
<keyword evidence="2" id="KW-1133">Transmembrane helix</keyword>
<evidence type="ECO:0000256" key="2">
    <source>
        <dbReference type="SAM" id="Phobius"/>
    </source>
</evidence>
<feature type="transmembrane region" description="Helical" evidence="2">
    <location>
        <begin position="1420"/>
        <end position="1444"/>
    </location>
</feature>
<dbReference type="InterPro" id="IPR056823">
    <property type="entry name" value="TEN-like_YD-shell"/>
</dbReference>
<dbReference type="Pfam" id="PF25023">
    <property type="entry name" value="TEN_YD-shell"/>
    <property type="match status" value="1"/>
</dbReference>
<keyword evidence="5" id="KW-1185">Reference proteome</keyword>
<evidence type="ECO:0000259" key="3">
    <source>
        <dbReference type="Pfam" id="PF25023"/>
    </source>
</evidence>
<dbReference type="Gene3D" id="2.180.10.10">
    <property type="entry name" value="RHS repeat-associated core"/>
    <property type="match status" value="2"/>
</dbReference>